<dbReference type="GO" id="GO:0016491">
    <property type="term" value="F:oxidoreductase activity"/>
    <property type="evidence" value="ECO:0007669"/>
    <property type="project" value="UniProtKB-KW"/>
</dbReference>
<dbReference type="InterPro" id="IPR051397">
    <property type="entry name" value="Zn-ADH-like_protein"/>
</dbReference>
<dbReference type="Pfam" id="PF08240">
    <property type="entry name" value="ADH_N"/>
    <property type="match status" value="1"/>
</dbReference>
<dbReference type="Pfam" id="PF00106">
    <property type="entry name" value="adh_short"/>
    <property type="match status" value="1"/>
</dbReference>
<dbReference type="PRINTS" id="PR00081">
    <property type="entry name" value="GDHRDH"/>
</dbReference>
<dbReference type="EMBL" id="LVLJ01000408">
    <property type="protein sequence ID" value="OAE34396.1"/>
    <property type="molecule type" value="Genomic_DNA"/>
</dbReference>
<evidence type="ECO:0000313" key="3">
    <source>
        <dbReference type="EMBL" id="OAE34396.1"/>
    </source>
</evidence>
<dbReference type="GO" id="GO:0005739">
    <property type="term" value="C:mitochondrion"/>
    <property type="evidence" value="ECO:0007669"/>
    <property type="project" value="TreeGrafter"/>
</dbReference>
<dbReference type="InterPro" id="IPR002364">
    <property type="entry name" value="Quin_OxRdtase/zeta-crystal_CS"/>
</dbReference>
<dbReference type="InterPro" id="IPR002347">
    <property type="entry name" value="SDR_fam"/>
</dbReference>
<dbReference type="PANTHER" id="PTHR43677">
    <property type="entry name" value="SHORT-CHAIN DEHYDROGENASE/REDUCTASE"/>
    <property type="match status" value="1"/>
</dbReference>
<protein>
    <recommendedName>
        <fullName evidence="2">Enoyl reductase (ER) domain-containing protein</fullName>
    </recommendedName>
</protein>
<dbReference type="CDD" id="cd08250">
    <property type="entry name" value="Mgc45594_like"/>
    <property type="match status" value="1"/>
</dbReference>
<comment type="caution">
    <text evidence="3">The sequence shown here is derived from an EMBL/GenBank/DDBJ whole genome shotgun (WGS) entry which is preliminary data.</text>
</comment>
<dbReference type="PANTHER" id="PTHR43677:SF3">
    <property type="entry name" value="PROSTAGLANDIN REDUCTASE 3"/>
    <property type="match status" value="1"/>
</dbReference>
<dbReference type="PROSITE" id="PS00061">
    <property type="entry name" value="ADH_SHORT"/>
    <property type="match status" value="1"/>
</dbReference>
<dbReference type="InterPro" id="IPR020904">
    <property type="entry name" value="Sc_DH/Rdtase_CS"/>
</dbReference>
<proteinExistence type="predicted"/>
<organism evidence="3 4">
    <name type="scientific">Marchantia polymorpha subsp. ruderalis</name>
    <dbReference type="NCBI Taxonomy" id="1480154"/>
    <lineage>
        <taxon>Eukaryota</taxon>
        <taxon>Viridiplantae</taxon>
        <taxon>Streptophyta</taxon>
        <taxon>Embryophyta</taxon>
        <taxon>Marchantiophyta</taxon>
        <taxon>Marchantiopsida</taxon>
        <taxon>Marchantiidae</taxon>
        <taxon>Marchantiales</taxon>
        <taxon>Marchantiaceae</taxon>
        <taxon>Marchantia</taxon>
    </lineage>
</organism>
<dbReference type="AlphaFoldDB" id="A0A176WQ20"/>
<dbReference type="FunFam" id="3.40.50.720:FF:000121">
    <property type="entry name" value="Prostaglandin reductase 2"/>
    <property type="match status" value="1"/>
</dbReference>
<dbReference type="InterPro" id="IPR011032">
    <property type="entry name" value="GroES-like_sf"/>
</dbReference>
<dbReference type="Gene3D" id="3.90.180.10">
    <property type="entry name" value="Medium-chain alcohol dehydrogenases, catalytic domain"/>
    <property type="match status" value="1"/>
</dbReference>
<dbReference type="GO" id="GO:0008270">
    <property type="term" value="F:zinc ion binding"/>
    <property type="evidence" value="ECO:0007669"/>
    <property type="project" value="InterPro"/>
</dbReference>
<dbReference type="Gene3D" id="3.40.50.720">
    <property type="entry name" value="NAD(P)-binding Rossmann-like Domain"/>
    <property type="match status" value="2"/>
</dbReference>
<keyword evidence="4" id="KW-1185">Reference proteome</keyword>
<name>A0A176WQ20_MARPO</name>
<evidence type="ECO:0000313" key="4">
    <source>
        <dbReference type="Proteomes" id="UP000077202"/>
    </source>
</evidence>
<dbReference type="PRINTS" id="PR00080">
    <property type="entry name" value="SDRFAMILY"/>
</dbReference>
<dbReference type="Proteomes" id="UP000077202">
    <property type="component" value="Unassembled WGS sequence"/>
</dbReference>
<dbReference type="SUPFAM" id="SSF50129">
    <property type="entry name" value="GroES-like"/>
    <property type="match status" value="1"/>
</dbReference>
<keyword evidence="1" id="KW-0560">Oxidoreductase</keyword>
<dbReference type="Pfam" id="PF00107">
    <property type="entry name" value="ADH_zinc_N"/>
    <property type="match status" value="1"/>
</dbReference>
<dbReference type="PROSITE" id="PS01162">
    <property type="entry name" value="QOR_ZETA_CRYSTAL"/>
    <property type="match status" value="1"/>
</dbReference>
<sequence>MGSGRPNEELAGEGDKDDEIFGNLGRVDEQIRRLADSRPPLPRTEGGLVTMVLGNGTATLVTGAGNGIDILHMLFYQILSNPLAGRGLSLSLASKGATVTVVEYSEADGLETVRLIEVEHAKLLKKPRAPSAIFIKCDVTVPEQLFRAFELHEQTYGRLDVCVNNAGIGEDQNFDADLSSDGKGKWRRTMDVNLSAVIDGTRLAVQTMRRTKQPGVIINVASAAGLYPSIAMPIYSASKAGVVMFSRSLGGLKREGIRVNALCPEFVDTALAKLVNPRVITNLGGYLPMDAILKGALQLIEDESKAGDTLWLTVRRGAEYWPTPEEKAKYELPRSRRIVRPLSKPIPPAIPDEYKKVIIHKLSSDFRTASKIVTVPLELPLKPGHVLVKNLYAGVNASDVNFSSGRYFGGKAKLPFDAGFEAVGVVASLGEGVDSNILVPGSPVATLTYGGFSEFCQVPFKNVIPMPVAVPELVALLTSGLTASLALEQAGRIKSGETVLVTAAAGGTGQFAVQLAKLAGNTVIATCGGEEKAKFLRSLGVDRVIDYKKESIKAVLKKEFPNGIDLIYESVGGEMFTTCLNALARRGRLIVIGMISQYQGENGWQPGNYPGLAEKILAKSQSVVGFFLNDYTRMWRDHAARLTKLYLDKKLKVTVDSKLFAGVEAIADAVEHLHSGQSLGKVVVRLAPETTNHAQARL</sequence>
<accession>A0A176WQ20</accession>
<gene>
    <name evidence="3" type="ORF">AXG93_4875s1150</name>
</gene>
<dbReference type="SMART" id="SM00829">
    <property type="entry name" value="PKS_ER"/>
    <property type="match status" value="1"/>
</dbReference>
<dbReference type="InterPro" id="IPR036291">
    <property type="entry name" value="NAD(P)-bd_dom_sf"/>
</dbReference>
<evidence type="ECO:0000256" key="1">
    <source>
        <dbReference type="ARBA" id="ARBA00023002"/>
    </source>
</evidence>
<dbReference type="InterPro" id="IPR013149">
    <property type="entry name" value="ADH-like_C"/>
</dbReference>
<evidence type="ECO:0000259" key="2">
    <source>
        <dbReference type="SMART" id="SM00829"/>
    </source>
</evidence>
<dbReference type="InterPro" id="IPR020843">
    <property type="entry name" value="ER"/>
</dbReference>
<dbReference type="InterPro" id="IPR013154">
    <property type="entry name" value="ADH-like_N"/>
</dbReference>
<reference evidence="3" key="1">
    <citation type="submission" date="2016-03" db="EMBL/GenBank/DDBJ databases">
        <title>Mechanisms controlling the formation of the plant cell surface in tip-growing cells are functionally conserved among land plants.</title>
        <authorList>
            <person name="Honkanen S."/>
            <person name="Jones V.A."/>
            <person name="Morieri G."/>
            <person name="Champion C."/>
            <person name="Hetherington A.J."/>
            <person name="Kelly S."/>
            <person name="Saint-Marcoux D."/>
            <person name="Proust H."/>
            <person name="Prescott H."/>
            <person name="Dolan L."/>
        </authorList>
    </citation>
    <scope>NUCLEOTIDE SEQUENCE [LARGE SCALE GENOMIC DNA]</scope>
    <source>
        <tissue evidence="3">Whole gametophyte</tissue>
    </source>
</reference>
<dbReference type="SUPFAM" id="SSF51735">
    <property type="entry name" value="NAD(P)-binding Rossmann-fold domains"/>
    <property type="match status" value="2"/>
</dbReference>
<feature type="domain" description="Enoyl reductase (ER)" evidence="2">
    <location>
        <begin position="361"/>
        <end position="684"/>
    </location>
</feature>